<dbReference type="Proteomes" id="UP000529728">
    <property type="component" value="Unassembled WGS sequence"/>
</dbReference>
<evidence type="ECO:0000256" key="7">
    <source>
        <dbReference type="ARBA" id="ARBA00023136"/>
    </source>
</evidence>
<keyword evidence="6" id="KW-1133">Transmembrane helix</keyword>
<evidence type="ECO:0000256" key="2">
    <source>
        <dbReference type="ARBA" id="ARBA00022692"/>
    </source>
</evidence>
<organism evidence="11 12">
    <name type="scientific">Regulus satrapa</name>
    <name type="common">Golden-crowned kinglet</name>
    <dbReference type="NCBI Taxonomy" id="13245"/>
    <lineage>
        <taxon>Eukaryota</taxon>
        <taxon>Metazoa</taxon>
        <taxon>Chordata</taxon>
        <taxon>Craniata</taxon>
        <taxon>Vertebrata</taxon>
        <taxon>Euteleostomi</taxon>
        <taxon>Archelosauria</taxon>
        <taxon>Archosauria</taxon>
        <taxon>Dinosauria</taxon>
        <taxon>Saurischia</taxon>
        <taxon>Theropoda</taxon>
        <taxon>Coelurosauria</taxon>
        <taxon>Aves</taxon>
        <taxon>Neognathae</taxon>
        <taxon>Neoaves</taxon>
        <taxon>Telluraves</taxon>
        <taxon>Australaves</taxon>
        <taxon>Passeriformes</taxon>
        <taxon>Regulidae</taxon>
        <taxon>Regulus</taxon>
    </lineage>
</organism>
<dbReference type="InterPro" id="IPR050174">
    <property type="entry name" value="Protocadherin/Cadherin-CA"/>
</dbReference>
<feature type="non-terminal residue" evidence="11">
    <location>
        <position position="1"/>
    </location>
</feature>
<dbReference type="FunFam" id="2.60.40.60:FF:000002">
    <property type="entry name" value="Protocadherin alpha 2"/>
    <property type="match status" value="1"/>
</dbReference>
<dbReference type="Gene3D" id="2.60.40.60">
    <property type="entry name" value="Cadherins"/>
    <property type="match status" value="1"/>
</dbReference>
<keyword evidence="4 9" id="KW-0106">Calcium</keyword>
<keyword evidence="7" id="KW-0472">Membrane</keyword>
<dbReference type="AlphaFoldDB" id="A0A7K4Y442"/>
<dbReference type="InterPro" id="IPR002126">
    <property type="entry name" value="Cadherin-like_dom"/>
</dbReference>
<evidence type="ECO:0000313" key="11">
    <source>
        <dbReference type="EMBL" id="NWR53739.1"/>
    </source>
</evidence>
<gene>
    <name evidence="11" type="primary">Pcdha1</name>
    <name evidence="11" type="ORF">REGSAT_R14595</name>
</gene>
<evidence type="ECO:0000256" key="1">
    <source>
        <dbReference type="ARBA" id="ARBA00004167"/>
    </source>
</evidence>
<reference evidence="11 12" key="1">
    <citation type="submission" date="2019-09" db="EMBL/GenBank/DDBJ databases">
        <title>Bird 10,000 Genomes (B10K) Project - Family phase.</title>
        <authorList>
            <person name="Zhang G."/>
        </authorList>
    </citation>
    <scope>NUCLEOTIDE SEQUENCE [LARGE SCALE GENOMIC DNA]</scope>
    <source>
        <strain evidence="11">B10K-DU-001-18</strain>
        <tissue evidence="11">Muscle</tissue>
    </source>
</reference>
<evidence type="ECO:0000256" key="3">
    <source>
        <dbReference type="ARBA" id="ARBA00022737"/>
    </source>
</evidence>
<sequence>LYYFFSDGISDKIKELFKIDEKSGEIRTVGELDFEDVQSYDLEIEARDKGTPPLSGHCTVELKVLDVND</sequence>
<feature type="non-terminal residue" evidence="11">
    <location>
        <position position="69"/>
    </location>
</feature>
<comment type="subcellular location">
    <subcellularLocation>
        <location evidence="1">Membrane</location>
        <topology evidence="1">Single-pass membrane protein</topology>
    </subcellularLocation>
</comment>
<dbReference type="EMBL" id="VWZN01023191">
    <property type="protein sequence ID" value="NWR53739.1"/>
    <property type="molecule type" value="Genomic_DNA"/>
</dbReference>
<keyword evidence="5" id="KW-0130">Cell adhesion</keyword>
<evidence type="ECO:0000256" key="8">
    <source>
        <dbReference type="ARBA" id="ARBA00023180"/>
    </source>
</evidence>
<dbReference type="PRINTS" id="PR00205">
    <property type="entry name" value="CADHERIN"/>
</dbReference>
<evidence type="ECO:0000256" key="9">
    <source>
        <dbReference type="PROSITE-ProRule" id="PRU00043"/>
    </source>
</evidence>
<dbReference type="SUPFAM" id="SSF49313">
    <property type="entry name" value="Cadherin-like"/>
    <property type="match status" value="1"/>
</dbReference>
<dbReference type="InterPro" id="IPR015919">
    <property type="entry name" value="Cadherin-like_sf"/>
</dbReference>
<dbReference type="GO" id="GO:0005509">
    <property type="term" value="F:calcium ion binding"/>
    <property type="evidence" value="ECO:0007669"/>
    <property type="project" value="UniProtKB-UniRule"/>
</dbReference>
<evidence type="ECO:0000259" key="10">
    <source>
        <dbReference type="PROSITE" id="PS50268"/>
    </source>
</evidence>
<keyword evidence="3" id="KW-0677">Repeat</keyword>
<dbReference type="PROSITE" id="PS50268">
    <property type="entry name" value="CADHERIN_2"/>
    <property type="match status" value="1"/>
</dbReference>
<dbReference type="SMART" id="SM00112">
    <property type="entry name" value="CA"/>
    <property type="match status" value="1"/>
</dbReference>
<feature type="domain" description="Cadherin" evidence="10">
    <location>
        <begin position="1"/>
        <end position="69"/>
    </location>
</feature>
<dbReference type="GO" id="GO:0005886">
    <property type="term" value="C:plasma membrane"/>
    <property type="evidence" value="ECO:0007669"/>
    <property type="project" value="TreeGrafter"/>
</dbReference>
<keyword evidence="8" id="KW-0325">Glycoprotein</keyword>
<accession>A0A7K4Y442</accession>
<evidence type="ECO:0000256" key="6">
    <source>
        <dbReference type="ARBA" id="ARBA00022989"/>
    </source>
</evidence>
<dbReference type="PANTHER" id="PTHR24028:SF133">
    <property type="entry name" value="PROTOCADHERIN ALPHA-4"/>
    <property type="match status" value="1"/>
</dbReference>
<keyword evidence="2" id="KW-0812">Transmembrane</keyword>
<keyword evidence="12" id="KW-1185">Reference proteome</keyword>
<dbReference type="OrthoDB" id="9990384at2759"/>
<dbReference type="PANTHER" id="PTHR24028">
    <property type="entry name" value="CADHERIN-87A"/>
    <property type="match status" value="1"/>
</dbReference>
<protein>
    <submittedName>
        <fullName evidence="11">PCDA1 protein</fullName>
    </submittedName>
</protein>
<evidence type="ECO:0000256" key="4">
    <source>
        <dbReference type="ARBA" id="ARBA00022837"/>
    </source>
</evidence>
<name>A0A7K4Y442_REGSA</name>
<proteinExistence type="predicted"/>
<evidence type="ECO:0000313" key="12">
    <source>
        <dbReference type="Proteomes" id="UP000529728"/>
    </source>
</evidence>
<comment type="caution">
    <text evidence="11">The sequence shown here is derived from an EMBL/GenBank/DDBJ whole genome shotgun (WGS) entry which is preliminary data.</text>
</comment>
<dbReference type="Pfam" id="PF00028">
    <property type="entry name" value="Cadherin"/>
    <property type="match status" value="1"/>
</dbReference>
<dbReference type="CDD" id="cd11304">
    <property type="entry name" value="Cadherin_repeat"/>
    <property type="match status" value="1"/>
</dbReference>
<evidence type="ECO:0000256" key="5">
    <source>
        <dbReference type="ARBA" id="ARBA00022889"/>
    </source>
</evidence>
<dbReference type="GO" id="GO:0007156">
    <property type="term" value="P:homophilic cell adhesion via plasma membrane adhesion molecules"/>
    <property type="evidence" value="ECO:0007669"/>
    <property type="project" value="InterPro"/>
</dbReference>